<dbReference type="InterPro" id="IPR022210">
    <property type="entry name" value="TF_GCR1-like"/>
</dbReference>
<feature type="region of interest" description="Disordered" evidence="1">
    <location>
        <begin position="101"/>
        <end position="125"/>
    </location>
</feature>
<name>A0A1G4M6N9_LACFM</name>
<protein>
    <submittedName>
        <fullName evidence="3">LAFE_0A04500g1_1</fullName>
    </submittedName>
</protein>
<evidence type="ECO:0000256" key="1">
    <source>
        <dbReference type="SAM" id="MobiDB-lite"/>
    </source>
</evidence>
<reference evidence="3 4" key="1">
    <citation type="submission" date="2016-03" db="EMBL/GenBank/DDBJ databases">
        <authorList>
            <person name="Devillers H."/>
        </authorList>
    </citation>
    <scope>NUCLEOTIDE SEQUENCE [LARGE SCALE GENOMIC DNA]</scope>
    <source>
        <strain evidence="3">CBS 6772</strain>
    </source>
</reference>
<gene>
    <name evidence="3" type="ORF">LAFE_0A04500G</name>
</gene>
<organism evidence="3 4">
    <name type="scientific">Lachancea fermentati</name>
    <name type="common">Zygosaccharomyces fermentati</name>
    <dbReference type="NCBI Taxonomy" id="4955"/>
    <lineage>
        <taxon>Eukaryota</taxon>
        <taxon>Fungi</taxon>
        <taxon>Dikarya</taxon>
        <taxon>Ascomycota</taxon>
        <taxon>Saccharomycotina</taxon>
        <taxon>Saccharomycetes</taxon>
        <taxon>Saccharomycetales</taxon>
        <taxon>Saccharomycetaceae</taxon>
        <taxon>Lachancea</taxon>
    </lineage>
</organism>
<dbReference type="InterPro" id="IPR052146">
    <property type="entry name" value="HOT1"/>
</dbReference>
<evidence type="ECO:0000259" key="2">
    <source>
        <dbReference type="Pfam" id="PF12550"/>
    </source>
</evidence>
<dbReference type="Proteomes" id="UP000190831">
    <property type="component" value="Chromosome A"/>
</dbReference>
<feature type="region of interest" description="Disordered" evidence="1">
    <location>
        <begin position="154"/>
        <end position="188"/>
    </location>
</feature>
<keyword evidence="4" id="KW-1185">Reference proteome</keyword>
<dbReference type="Pfam" id="PF12550">
    <property type="entry name" value="GCR1_C"/>
    <property type="match status" value="1"/>
</dbReference>
<dbReference type="GO" id="GO:0000981">
    <property type="term" value="F:DNA-binding transcription factor activity, RNA polymerase II-specific"/>
    <property type="evidence" value="ECO:0007669"/>
    <property type="project" value="TreeGrafter"/>
</dbReference>
<feature type="compositionally biased region" description="Basic and acidic residues" evidence="1">
    <location>
        <begin position="157"/>
        <end position="166"/>
    </location>
</feature>
<evidence type="ECO:0000313" key="3">
    <source>
        <dbReference type="EMBL" id="SCV99499.1"/>
    </source>
</evidence>
<dbReference type="EMBL" id="LT598487">
    <property type="protein sequence ID" value="SCV99499.1"/>
    <property type="molecule type" value="Genomic_DNA"/>
</dbReference>
<feature type="region of interest" description="Disordered" evidence="1">
    <location>
        <begin position="203"/>
        <end position="236"/>
    </location>
</feature>
<feature type="compositionally biased region" description="Polar residues" evidence="1">
    <location>
        <begin position="101"/>
        <end position="114"/>
    </location>
</feature>
<sequence>MNLDEIIESFKVRVNKLTQDWDAVTSTSLHTLDDELKLLKAKLDLVQEQNSAIIVDLDHIKKVLNLDDDASNNVFTLLNTPGDGLGDAANIAANAVAAATLDSQQHSPNTPQSETSSHHPHHLPTHALDVSSISSLATSLDADLHPLKKRRMSLTLKGEKETRGEHTLPIGNGPGIRRGSCASGTSASVANTDVAANRVEDEDGTAVGSHGGSHHENHQSSRDLVNDENRDDVDLNDDDADQRTIANHALKANKPRAAGFLHMRTNGESSASTHHHLARRQLPAVHLQEIEDYELQMVDNPKSVAELYAEFDNSLKMQIMDFEKRFGKGQLSRIPKIRTYQRRRALVSEIDKYARFTNKSTEDAIQFFESIRNEKNKSVAWLYNNLGRVLAEYL</sequence>
<feature type="compositionally biased region" description="Basic and acidic residues" evidence="1">
    <location>
        <begin position="213"/>
        <end position="228"/>
    </location>
</feature>
<accession>A0A1G4M6N9</accession>
<dbReference type="GO" id="GO:0000978">
    <property type="term" value="F:RNA polymerase II cis-regulatory region sequence-specific DNA binding"/>
    <property type="evidence" value="ECO:0007669"/>
    <property type="project" value="TreeGrafter"/>
</dbReference>
<dbReference type="AlphaFoldDB" id="A0A1G4M6N9"/>
<dbReference type="PANTHER" id="PTHR37784">
    <property type="entry name" value="PROTEIN MSN1"/>
    <property type="match status" value="1"/>
</dbReference>
<dbReference type="OrthoDB" id="4061572at2759"/>
<dbReference type="PANTHER" id="PTHR37784:SF2">
    <property type="entry name" value="HIGH-OSMOLARITY-INDUCED TRANSCRIPTION PROTEIN 1"/>
    <property type="match status" value="1"/>
</dbReference>
<dbReference type="GO" id="GO:0060963">
    <property type="term" value="P:positive regulation of ribosomal protein gene transcription by RNA polymerase II"/>
    <property type="evidence" value="ECO:0007669"/>
    <property type="project" value="TreeGrafter"/>
</dbReference>
<proteinExistence type="predicted"/>
<evidence type="ECO:0000313" key="4">
    <source>
        <dbReference type="Proteomes" id="UP000190831"/>
    </source>
</evidence>
<dbReference type="OMA" id="KIRTYQR"/>
<feature type="domain" description="Transcription activator GCR1-like" evidence="2">
    <location>
        <begin position="296"/>
        <end position="372"/>
    </location>
</feature>